<dbReference type="AlphaFoldDB" id="A0A813KJX3"/>
<name>A0A813KJX3_POLGL</name>
<evidence type="ECO:0000313" key="1">
    <source>
        <dbReference type="EMBL" id="CAE8709418.1"/>
    </source>
</evidence>
<proteinExistence type="predicted"/>
<dbReference type="EMBL" id="CAJNNW010031840">
    <property type="protein sequence ID" value="CAE8709418.1"/>
    <property type="molecule type" value="Genomic_DNA"/>
</dbReference>
<evidence type="ECO:0000313" key="2">
    <source>
        <dbReference type="Proteomes" id="UP000626109"/>
    </source>
</evidence>
<reference evidence="1" key="1">
    <citation type="submission" date="2021-02" db="EMBL/GenBank/DDBJ databases">
        <authorList>
            <person name="Dougan E. K."/>
            <person name="Rhodes N."/>
            <person name="Thang M."/>
            <person name="Chan C."/>
        </authorList>
    </citation>
    <scope>NUCLEOTIDE SEQUENCE</scope>
</reference>
<organism evidence="1 2">
    <name type="scientific">Polarella glacialis</name>
    <name type="common">Dinoflagellate</name>
    <dbReference type="NCBI Taxonomy" id="89957"/>
    <lineage>
        <taxon>Eukaryota</taxon>
        <taxon>Sar</taxon>
        <taxon>Alveolata</taxon>
        <taxon>Dinophyceae</taxon>
        <taxon>Suessiales</taxon>
        <taxon>Suessiaceae</taxon>
        <taxon>Polarella</taxon>
    </lineage>
</organism>
<sequence>MLANGDSPAADTMSSLTGVSHDTAALSCGALCDGPSGSFNHVSALCPATADFRSAWCRRVGAFETDAAHRTLQRWLFDPGDGANSPKNVAAQVAFVACRRGALALGDARVAR</sequence>
<accession>A0A813KJX3</accession>
<protein>
    <submittedName>
        <fullName evidence="1">Uncharacterized protein</fullName>
    </submittedName>
</protein>
<gene>
    <name evidence="1" type="ORF">PGLA2088_LOCUS35450</name>
</gene>
<dbReference type="Proteomes" id="UP000626109">
    <property type="component" value="Unassembled WGS sequence"/>
</dbReference>
<comment type="caution">
    <text evidence="1">The sequence shown here is derived from an EMBL/GenBank/DDBJ whole genome shotgun (WGS) entry which is preliminary data.</text>
</comment>